<feature type="transmembrane region" description="Helical" evidence="13">
    <location>
        <begin position="12"/>
        <end position="38"/>
    </location>
</feature>
<dbReference type="SUPFAM" id="SSF81321">
    <property type="entry name" value="Family A G protein-coupled receptor-like"/>
    <property type="match status" value="1"/>
</dbReference>
<dbReference type="GeneTree" id="ENSGT01150000286961"/>
<evidence type="ECO:0000256" key="13">
    <source>
        <dbReference type="SAM" id="Phobius"/>
    </source>
</evidence>
<feature type="transmembrane region" description="Helical" evidence="13">
    <location>
        <begin position="223"/>
        <end position="243"/>
    </location>
</feature>
<sequence>YKDKNPDIYDITFLVLCVFVFIAGLINLFIVAVDFLDWLRGRKIKACEKIQFVLALSRICYLCFSLMQVLMPVSDNWFIRLYIVPSISVSINYTGLWYLTLMSVLFFLKIADCKHVLFIRLKVVMTRRLMCFIVGVTLISVANAGLRVWVWQSYFNDTQPRTLTNATCMPQFSMSFLFGATVGNSGPFILYSVSFIMLVTSLPQHVIRMRSSDTGLSTTNLDSYNVAIKSLVVCFLIFSLQVGSNVLGTTFMSCFGMSGLLIYANVSPALHSVYLIYRKPKLRQRFSETIQAAANYLTMRGDQGTGNQL</sequence>
<keyword evidence="4 12" id="KW-0716">Sensory transduction</keyword>
<feature type="transmembrane region" description="Helical" evidence="13">
    <location>
        <begin position="255"/>
        <end position="277"/>
    </location>
</feature>
<protein>
    <recommendedName>
        <fullName evidence="12">Taste receptor type 2</fullName>
    </recommendedName>
</protein>
<keyword evidence="9 12" id="KW-0675">Receptor</keyword>
<keyword evidence="10 12" id="KW-0807">Transducer</keyword>
<keyword evidence="3 12" id="KW-0919">Taste</keyword>
<dbReference type="Ensembl" id="ENSLLET00000013938.1">
    <property type="protein sequence ID" value="ENSLLEP00000013417.1"/>
    <property type="gene ID" value="ENSLLEG00000008483.1"/>
</dbReference>
<dbReference type="AlphaFoldDB" id="A0A8C5MK33"/>
<dbReference type="PANTHER" id="PTHR11394:SF160">
    <property type="entry name" value="TASTE RECEPTOR TYPE 2"/>
    <property type="match status" value="1"/>
</dbReference>
<evidence type="ECO:0000256" key="7">
    <source>
        <dbReference type="ARBA" id="ARBA00023040"/>
    </source>
</evidence>
<evidence type="ECO:0000256" key="4">
    <source>
        <dbReference type="ARBA" id="ARBA00022606"/>
    </source>
</evidence>
<dbReference type="GO" id="GO:0033038">
    <property type="term" value="F:bitter taste receptor activity"/>
    <property type="evidence" value="ECO:0007669"/>
    <property type="project" value="InterPro"/>
</dbReference>
<dbReference type="OrthoDB" id="8876749at2759"/>
<dbReference type="Proteomes" id="UP000694569">
    <property type="component" value="Unplaced"/>
</dbReference>
<evidence type="ECO:0000256" key="5">
    <source>
        <dbReference type="ARBA" id="ARBA00022692"/>
    </source>
</evidence>
<feature type="transmembrane region" description="Helical" evidence="13">
    <location>
        <begin position="82"/>
        <end position="108"/>
    </location>
</feature>
<comment type="similarity">
    <text evidence="2 11">Belongs to the G-protein coupled receptor T2R family.</text>
</comment>
<evidence type="ECO:0000256" key="6">
    <source>
        <dbReference type="ARBA" id="ARBA00022989"/>
    </source>
</evidence>
<feature type="transmembrane region" description="Helical" evidence="13">
    <location>
        <begin position="129"/>
        <end position="152"/>
    </location>
</feature>
<evidence type="ECO:0000256" key="3">
    <source>
        <dbReference type="ARBA" id="ARBA00022480"/>
    </source>
</evidence>
<keyword evidence="7 12" id="KW-0297">G-protein coupled receptor</keyword>
<accession>A0A8C5MK33</accession>
<comment type="subcellular location">
    <subcellularLocation>
        <location evidence="1 12">Membrane</location>
        <topology evidence="1 12">Multi-pass membrane protein</topology>
    </subcellularLocation>
</comment>
<feature type="transmembrane region" description="Helical" evidence="13">
    <location>
        <begin position="50"/>
        <end position="70"/>
    </location>
</feature>
<proteinExistence type="inferred from homology"/>
<evidence type="ECO:0000256" key="12">
    <source>
        <dbReference type="RuleBase" id="RU004424"/>
    </source>
</evidence>
<evidence type="ECO:0000256" key="11">
    <source>
        <dbReference type="RuleBase" id="RU004423"/>
    </source>
</evidence>
<keyword evidence="8 12" id="KW-0472">Membrane</keyword>
<reference evidence="14" key="1">
    <citation type="submission" date="2025-08" db="UniProtKB">
        <authorList>
            <consortium name="Ensembl"/>
        </authorList>
    </citation>
    <scope>IDENTIFICATION</scope>
</reference>
<evidence type="ECO:0000313" key="15">
    <source>
        <dbReference type="Proteomes" id="UP000694569"/>
    </source>
</evidence>
<evidence type="ECO:0000256" key="2">
    <source>
        <dbReference type="ARBA" id="ARBA00007376"/>
    </source>
</evidence>
<evidence type="ECO:0000313" key="14">
    <source>
        <dbReference type="Ensembl" id="ENSLLEP00000013417.1"/>
    </source>
</evidence>
<reference evidence="14" key="2">
    <citation type="submission" date="2025-09" db="UniProtKB">
        <authorList>
            <consortium name="Ensembl"/>
        </authorList>
    </citation>
    <scope>IDENTIFICATION</scope>
</reference>
<dbReference type="InterPro" id="IPR007960">
    <property type="entry name" value="TAS2R"/>
</dbReference>
<dbReference type="GO" id="GO:0004930">
    <property type="term" value="F:G protein-coupled receptor activity"/>
    <property type="evidence" value="ECO:0007669"/>
    <property type="project" value="UniProtKB-KW"/>
</dbReference>
<organism evidence="14 15">
    <name type="scientific">Leptobrachium leishanense</name>
    <name type="common">Leishan spiny toad</name>
    <dbReference type="NCBI Taxonomy" id="445787"/>
    <lineage>
        <taxon>Eukaryota</taxon>
        <taxon>Metazoa</taxon>
        <taxon>Chordata</taxon>
        <taxon>Craniata</taxon>
        <taxon>Vertebrata</taxon>
        <taxon>Euteleostomi</taxon>
        <taxon>Amphibia</taxon>
        <taxon>Batrachia</taxon>
        <taxon>Anura</taxon>
        <taxon>Pelobatoidea</taxon>
        <taxon>Megophryidae</taxon>
        <taxon>Leptobrachium</taxon>
    </lineage>
</organism>
<evidence type="ECO:0000256" key="8">
    <source>
        <dbReference type="ARBA" id="ARBA00023136"/>
    </source>
</evidence>
<dbReference type="GO" id="GO:0016020">
    <property type="term" value="C:membrane"/>
    <property type="evidence" value="ECO:0007669"/>
    <property type="project" value="UniProtKB-SubCell"/>
</dbReference>
<name>A0A8C5MK33_9ANUR</name>
<dbReference type="Pfam" id="PF05296">
    <property type="entry name" value="TAS2R"/>
    <property type="match status" value="1"/>
</dbReference>
<dbReference type="PANTHER" id="PTHR11394">
    <property type="entry name" value="TASTE RECEPTOR TYPE 2"/>
    <property type="match status" value="1"/>
</dbReference>
<evidence type="ECO:0000256" key="1">
    <source>
        <dbReference type="ARBA" id="ARBA00004141"/>
    </source>
</evidence>
<feature type="transmembrane region" description="Helical" evidence="13">
    <location>
        <begin position="172"/>
        <end position="202"/>
    </location>
</feature>
<keyword evidence="5 12" id="KW-0812">Transmembrane</keyword>
<evidence type="ECO:0000256" key="10">
    <source>
        <dbReference type="ARBA" id="ARBA00023224"/>
    </source>
</evidence>
<keyword evidence="15" id="KW-1185">Reference proteome</keyword>
<keyword evidence="6 13" id="KW-1133">Transmembrane helix</keyword>
<evidence type="ECO:0000256" key="9">
    <source>
        <dbReference type="ARBA" id="ARBA00023170"/>
    </source>
</evidence>